<dbReference type="OMA" id="CNGWVKL"/>
<evidence type="ECO:0000313" key="1">
    <source>
        <dbReference type="Ensembl" id="ENSCATP00000023415.1"/>
    </source>
</evidence>
<reference evidence="1" key="2">
    <citation type="submission" date="2025-09" db="UniProtKB">
        <authorList>
            <consortium name="Ensembl"/>
        </authorList>
    </citation>
    <scope>IDENTIFICATION</scope>
</reference>
<organism evidence="1 2">
    <name type="scientific">Cercocebus atys</name>
    <name type="common">Sooty mangabey</name>
    <name type="synonym">Cercocebus torquatus atys</name>
    <dbReference type="NCBI Taxonomy" id="9531"/>
    <lineage>
        <taxon>Eukaryota</taxon>
        <taxon>Metazoa</taxon>
        <taxon>Chordata</taxon>
        <taxon>Craniata</taxon>
        <taxon>Vertebrata</taxon>
        <taxon>Euteleostomi</taxon>
        <taxon>Mammalia</taxon>
        <taxon>Eutheria</taxon>
        <taxon>Euarchontoglires</taxon>
        <taxon>Primates</taxon>
        <taxon>Haplorrhini</taxon>
        <taxon>Catarrhini</taxon>
        <taxon>Cercopithecidae</taxon>
        <taxon>Cercopithecinae</taxon>
        <taxon>Cercocebus</taxon>
    </lineage>
</organism>
<dbReference type="AlphaFoldDB" id="A0A2K5MDX9"/>
<dbReference type="Ensembl" id="ENSCATT00000047632.1">
    <property type="protein sequence ID" value="ENSCATP00000023415.1"/>
    <property type="gene ID" value="ENSCATG00000035271.1"/>
</dbReference>
<dbReference type="Proteomes" id="UP000233060">
    <property type="component" value="Unassembled WGS sequence"/>
</dbReference>
<dbReference type="GeneTree" id="ENSGT00910000147726"/>
<sequence length="57" mass="6565">MKEFSRAESLFFNFVFLCNGWVKLVLINNTHSCLSLPSSWDPRCAPPQLSNFLKNCL</sequence>
<accession>A0A2K5MDX9</accession>
<name>A0A2K5MDX9_CERAT</name>
<dbReference type="Bgee" id="ENSCATG00000035271">
    <property type="expression patterns" value="Expressed in thymus and 12 other cell types or tissues"/>
</dbReference>
<proteinExistence type="predicted"/>
<evidence type="ECO:0000313" key="2">
    <source>
        <dbReference type="Proteomes" id="UP000233060"/>
    </source>
</evidence>
<keyword evidence="2" id="KW-1185">Reference proteome</keyword>
<protein>
    <submittedName>
        <fullName evidence="1">Uncharacterized protein</fullName>
    </submittedName>
</protein>
<reference evidence="1" key="1">
    <citation type="submission" date="2025-08" db="UniProtKB">
        <authorList>
            <consortium name="Ensembl"/>
        </authorList>
    </citation>
    <scope>IDENTIFICATION</scope>
</reference>